<evidence type="ECO:0000256" key="3">
    <source>
        <dbReference type="SAM" id="SignalP"/>
    </source>
</evidence>
<dbReference type="InterPro" id="IPR051477">
    <property type="entry name" value="Expansin_CellWall"/>
</dbReference>
<feature type="signal peptide" evidence="3">
    <location>
        <begin position="1"/>
        <end position="24"/>
    </location>
</feature>
<dbReference type="Pfam" id="PF03330">
    <property type="entry name" value="DPBB_1"/>
    <property type="match status" value="1"/>
</dbReference>
<sequence length="263" mass="28202">MVGWKSLINLTTLTTLFTIHQVSAVPIQSKAGLFNKRETFSGDGTYYNPGLGSCEVVSGPTQLIAALNAPQFGSYPRPRDSPACFSCAKVHGPKGSVQVQIVDTCPSCKEGSLDLSPTAFEHIANLTQGRVHITWNYVACGKESTSPSPSPSPSHIHKDISTSSPISVPTTKINVKKPEHQSAKPKPTEVQNTTTTDTEKSQPTASDFSLENEQCHFERRCTNPGVTGEFETCINGSIDLQVCADGTVCKADNGDIICTWASK</sequence>
<comment type="caution">
    <text evidence="5">The sequence shown here is derived from an EMBL/GenBank/DDBJ whole genome shotgun (WGS) entry which is preliminary data.</text>
</comment>
<evidence type="ECO:0000256" key="1">
    <source>
        <dbReference type="ARBA" id="ARBA00022729"/>
    </source>
</evidence>
<evidence type="ECO:0000313" key="5">
    <source>
        <dbReference type="EMBL" id="KAK9680174.1"/>
    </source>
</evidence>
<accession>A0ABR2VM74</accession>
<dbReference type="InterPro" id="IPR036908">
    <property type="entry name" value="RlpA-like_sf"/>
</dbReference>
<evidence type="ECO:0000256" key="2">
    <source>
        <dbReference type="SAM" id="MobiDB-lite"/>
    </source>
</evidence>
<dbReference type="EMBL" id="JASJQH010009289">
    <property type="protein sequence ID" value="KAK9680174.1"/>
    <property type="molecule type" value="Genomic_DNA"/>
</dbReference>
<dbReference type="InterPro" id="IPR009009">
    <property type="entry name" value="RlpA-like_DPBB"/>
</dbReference>
<proteinExistence type="predicted"/>
<feature type="compositionally biased region" description="Low complexity" evidence="2">
    <location>
        <begin position="161"/>
        <end position="171"/>
    </location>
</feature>
<dbReference type="CDD" id="cd22272">
    <property type="entry name" value="DPBB_EXLX1-like"/>
    <property type="match status" value="1"/>
</dbReference>
<keyword evidence="1 3" id="KW-0732">Signal</keyword>
<feature type="chain" id="PRO_5045439715" description="RlpA-like protein double-psi beta-barrel domain-containing protein" evidence="3">
    <location>
        <begin position="25"/>
        <end position="263"/>
    </location>
</feature>
<keyword evidence="6" id="KW-1185">Reference proteome</keyword>
<dbReference type="PANTHER" id="PTHR31836">
    <property type="match status" value="1"/>
</dbReference>
<reference evidence="5 6" key="1">
    <citation type="submission" date="2023-04" db="EMBL/GenBank/DDBJ databases">
        <title>Genome of Basidiobolus ranarum AG-B5.</title>
        <authorList>
            <person name="Stajich J.E."/>
            <person name="Carter-House D."/>
            <person name="Gryganskyi A."/>
        </authorList>
    </citation>
    <scope>NUCLEOTIDE SEQUENCE [LARGE SCALE GENOMIC DNA]</scope>
    <source>
        <strain evidence="5 6">AG-B5</strain>
    </source>
</reference>
<dbReference type="Gene3D" id="2.40.40.10">
    <property type="entry name" value="RlpA-like domain"/>
    <property type="match status" value="1"/>
</dbReference>
<feature type="region of interest" description="Disordered" evidence="2">
    <location>
        <begin position="142"/>
        <end position="210"/>
    </location>
</feature>
<name>A0ABR2VM74_9FUNG</name>
<evidence type="ECO:0000313" key="6">
    <source>
        <dbReference type="Proteomes" id="UP001479436"/>
    </source>
</evidence>
<dbReference type="Proteomes" id="UP001479436">
    <property type="component" value="Unassembled WGS sequence"/>
</dbReference>
<dbReference type="PANTHER" id="PTHR31836:SF28">
    <property type="entry name" value="SRCR DOMAIN-CONTAINING PROTEIN-RELATED"/>
    <property type="match status" value="1"/>
</dbReference>
<feature type="domain" description="RlpA-like protein double-psi beta-barrel" evidence="4">
    <location>
        <begin position="86"/>
        <end position="134"/>
    </location>
</feature>
<feature type="compositionally biased region" description="Polar residues" evidence="2">
    <location>
        <begin position="201"/>
        <end position="210"/>
    </location>
</feature>
<organism evidence="5 6">
    <name type="scientific">Basidiobolus ranarum</name>
    <dbReference type="NCBI Taxonomy" id="34480"/>
    <lineage>
        <taxon>Eukaryota</taxon>
        <taxon>Fungi</taxon>
        <taxon>Fungi incertae sedis</taxon>
        <taxon>Zoopagomycota</taxon>
        <taxon>Entomophthoromycotina</taxon>
        <taxon>Basidiobolomycetes</taxon>
        <taxon>Basidiobolales</taxon>
        <taxon>Basidiobolaceae</taxon>
        <taxon>Basidiobolus</taxon>
    </lineage>
</organism>
<evidence type="ECO:0000259" key="4">
    <source>
        <dbReference type="Pfam" id="PF03330"/>
    </source>
</evidence>
<protein>
    <recommendedName>
        <fullName evidence="4">RlpA-like protein double-psi beta-barrel domain-containing protein</fullName>
    </recommendedName>
</protein>
<dbReference type="SUPFAM" id="SSF50685">
    <property type="entry name" value="Barwin-like endoglucanases"/>
    <property type="match status" value="1"/>
</dbReference>
<gene>
    <name evidence="5" type="ORF">K7432_016022</name>
</gene>